<feature type="compositionally biased region" description="Low complexity" evidence="1">
    <location>
        <begin position="422"/>
        <end position="433"/>
    </location>
</feature>
<evidence type="ECO:0000256" key="1">
    <source>
        <dbReference type="SAM" id="MobiDB-lite"/>
    </source>
</evidence>
<gene>
    <name evidence="2" type="ORF">C6P45_000708</name>
</gene>
<evidence type="ECO:0000313" key="3">
    <source>
        <dbReference type="Proteomes" id="UP000750334"/>
    </source>
</evidence>
<dbReference type="EMBL" id="PUHR01000125">
    <property type="protein sequence ID" value="KAG0664094.1"/>
    <property type="molecule type" value="Genomic_DNA"/>
</dbReference>
<sequence>MTWGNSTKLQKVNIVSNNYSRYGTSVYNTLYSDSYSKNNLNRPKNSYSNTANKTTAQVHNERNVTTTVVTKEITIEPKKNTTSPNENENVAVKKSKSNIRSKYKSLITSSSRKLKSKLRDSSSDSFSIFSSKSRHSRKHSISSKKSCKIELFPIIFPEKLADINDLPSELLVHLMEINDCIEINDVLAISLVSKKFNNAAKKILYKDPDFNSTYRVAQFVTSLRLHPENGTLVKSLDLSHLKNGVIPKPTSSEDESTNKEDNTSVRMIGPDYFDDNIAFAGWRDWRHRNDSPMVLNSYNMKRALSRTSSISSMNSSNGNSIITNSPLTNDSRSRGRTRSSSSVSSITSSIMSTFQNGSNNGNGLQSSSISTLSNPSSRSSSRHRSGSIVMMNSRQRTNSSVSLKNNSTTKDTNKAKHHPQKSNNNTNSINSISKWYNMKLRSKNRRNTVTSTLNKEKTPPGSPETESQPSVISSPITTGTNPDTSITSSILLKEKERSPSPLLSSEPILNTSSYQPTTPHNNSLSFILEKPIRSRHPYTSRTLLKYAPYRDLPLGHILHILEHCPNLENINLSNIVLFNDFKVINRTSVRKISSLVLPAVRESEISSSAEDSLEVVYMTDSNKNLENYDQINEDGQVIELRRNSGVTINNSWLTSSTTKLNDYPKPIDSHTKSREDIRRQSKNRDQLLKLNPSIIFETLLNMNNNGSLKFLQMDSSIWCRQYMVKYFILNIFNKKDQCSDYEDKSLSLSFLKSGMNRNFPWSCKGDLHDITIIIVLDELLKMDDLQIEELYRIKTEKYYESMLKTHDPSIIETSNIFPIKYGETKEDDNHIKFRLTVVKSNKPTSYKISRVTRQNVSLCVRLCINENINRTTSRNEHLPKDPLQRIDRLTHALMAKVHELRSTELRRNIGENNYCRND</sequence>
<feature type="region of interest" description="Disordered" evidence="1">
    <location>
        <begin position="76"/>
        <end position="96"/>
    </location>
</feature>
<feature type="region of interest" description="Disordered" evidence="1">
    <location>
        <begin position="244"/>
        <end position="266"/>
    </location>
</feature>
<comment type="caution">
    <text evidence="2">The sequence shown here is derived from an EMBL/GenBank/DDBJ whole genome shotgun (WGS) entry which is preliminary data.</text>
</comment>
<feature type="region of interest" description="Disordered" evidence="1">
    <location>
        <begin position="309"/>
        <end position="520"/>
    </location>
</feature>
<proteinExistence type="predicted"/>
<feature type="compositionally biased region" description="Polar residues" evidence="1">
    <location>
        <begin position="464"/>
        <end position="490"/>
    </location>
</feature>
<evidence type="ECO:0008006" key="4">
    <source>
        <dbReference type="Google" id="ProtNLM"/>
    </source>
</evidence>
<feature type="region of interest" description="Disordered" evidence="1">
    <location>
        <begin position="663"/>
        <end position="682"/>
    </location>
</feature>
<reference evidence="2 3" key="1">
    <citation type="submission" date="2020-11" db="EMBL/GenBank/DDBJ databases">
        <title>Kefir isolates.</title>
        <authorList>
            <person name="Marcisauskas S."/>
            <person name="Kim Y."/>
            <person name="Blasche S."/>
        </authorList>
    </citation>
    <scope>NUCLEOTIDE SEQUENCE [LARGE SCALE GENOMIC DNA]</scope>
    <source>
        <strain evidence="2 3">OG2</strain>
    </source>
</reference>
<evidence type="ECO:0000313" key="2">
    <source>
        <dbReference type="EMBL" id="KAG0664094.1"/>
    </source>
</evidence>
<name>A0A9P7B8J6_MAUEX</name>
<accession>A0A9P7B8J6</accession>
<dbReference type="AlphaFoldDB" id="A0A9P7B8J6"/>
<feature type="compositionally biased region" description="Low complexity" evidence="1">
    <location>
        <begin position="309"/>
        <end position="325"/>
    </location>
</feature>
<organism evidence="2 3">
    <name type="scientific">Maudiozyma exigua</name>
    <name type="common">Yeast</name>
    <name type="synonym">Kazachstania exigua</name>
    <dbReference type="NCBI Taxonomy" id="34358"/>
    <lineage>
        <taxon>Eukaryota</taxon>
        <taxon>Fungi</taxon>
        <taxon>Dikarya</taxon>
        <taxon>Ascomycota</taxon>
        <taxon>Saccharomycotina</taxon>
        <taxon>Saccharomycetes</taxon>
        <taxon>Saccharomycetales</taxon>
        <taxon>Saccharomycetaceae</taxon>
        <taxon>Maudiozyma</taxon>
    </lineage>
</organism>
<dbReference type="Proteomes" id="UP000750334">
    <property type="component" value="Unassembled WGS sequence"/>
</dbReference>
<feature type="compositionally biased region" description="Basic and acidic residues" evidence="1">
    <location>
        <begin position="665"/>
        <end position="682"/>
    </location>
</feature>
<dbReference type="OrthoDB" id="5351126at2759"/>
<feature type="compositionally biased region" description="Low complexity" evidence="1">
    <location>
        <begin position="338"/>
        <end position="379"/>
    </location>
</feature>
<protein>
    <recommendedName>
        <fullName evidence="4">F-box domain-containing protein</fullName>
    </recommendedName>
</protein>
<feature type="compositionally biased region" description="Polar residues" evidence="1">
    <location>
        <begin position="390"/>
        <end position="410"/>
    </location>
</feature>
<feature type="compositionally biased region" description="Polar residues" evidence="1">
    <location>
        <begin position="507"/>
        <end position="520"/>
    </location>
</feature>
<keyword evidence="3" id="KW-1185">Reference proteome</keyword>